<feature type="binding site" evidence="13">
    <location>
        <position position="485"/>
    </location>
    <ligand>
        <name>Zn(2+)</name>
        <dbReference type="ChEBI" id="CHEBI:29105"/>
        <note>catalytic</note>
    </ligand>
</feature>
<evidence type="ECO:0000256" key="11">
    <source>
        <dbReference type="ARBA" id="ARBA00023146"/>
    </source>
</evidence>
<evidence type="ECO:0000256" key="5">
    <source>
        <dbReference type="ARBA" id="ARBA00022723"/>
    </source>
</evidence>
<dbReference type="InterPro" id="IPR002314">
    <property type="entry name" value="aa-tRNA-synt_IIb"/>
</dbReference>
<feature type="binding site" evidence="13">
    <location>
        <position position="361"/>
    </location>
    <ligand>
        <name>Zn(2+)</name>
        <dbReference type="ChEBI" id="CHEBI:29105"/>
        <note>catalytic</note>
    </ligand>
</feature>
<dbReference type="NCBIfam" id="NF003068">
    <property type="entry name" value="PRK03991.1"/>
    <property type="match status" value="1"/>
</dbReference>
<evidence type="ECO:0000256" key="9">
    <source>
        <dbReference type="ARBA" id="ARBA00022884"/>
    </source>
</evidence>
<keyword evidence="3 13" id="KW-0820">tRNA-binding</keyword>
<dbReference type="EMBL" id="CBTY010000008">
    <property type="protein sequence ID" value="CDI05697.1"/>
    <property type="molecule type" value="Genomic_DNA"/>
</dbReference>
<evidence type="ECO:0000256" key="10">
    <source>
        <dbReference type="ARBA" id="ARBA00022917"/>
    </source>
</evidence>
<evidence type="ECO:0000256" key="12">
    <source>
        <dbReference type="ARBA" id="ARBA00049515"/>
    </source>
</evidence>
<evidence type="ECO:0000256" key="3">
    <source>
        <dbReference type="ARBA" id="ARBA00022555"/>
    </source>
</evidence>
<dbReference type="SUPFAM" id="SSF52954">
    <property type="entry name" value="Class II aaRS ABD-related"/>
    <property type="match status" value="1"/>
</dbReference>
<dbReference type="InterPro" id="IPR006195">
    <property type="entry name" value="aa-tRNA-synth_II"/>
</dbReference>
<protein>
    <recommendedName>
        <fullName evidence="13">Threonine--tRNA ligase</fullName>
        <ecNumber evidence="13">6.1.1.3</ecNumber>
    </recommendedName>
    <alternativeName>
        <fullName evidence="13">Threonyl-tRNA synthetase</fullName>
        <shortName evidence="13">ThrRS</shortName>
    </alternativeName>
</protein>
<dbReference type="InterPro" id="IPR002320">
    <property type="entry name" value="Thr-tRNA-ligase_IIa"/>
</dbReference>
<comment type="caution">
    <text evidence="13">Lacks conserved residue(s) required for the propagation of feature annotation.</text>
</comment>
<keyword evidence="10 13" id="KW-0648">Protein biosynthesis</keyword>
<evidence type="ECO:0000256" key="4">
    <source>
        <dbReference type="ARBA" id="ARBA00022598"/>
    </source>
</evidence>
<keyword evidence="16" id="KW-1185">Reference proteome</keyword>
<keyword evidence="7 13" id="KW-0862">Zinc</keyword>
<evidence type="ECO:0000256" key="8">
    <source>
        <dbReference type="ARBA" id="ARBA00022840"/>
    </source>
</evidence>
<evidence type="ECO:0000259" key="14">
    <source>
        <dbReference type="PROSITE" id="PS50862"/>
    </source>
</evidence>
<keyword evidence="4 13" id="KW-0436">Ligase</keyword>
<accession>V6ASU0</accession>
<dbReference type="EC" id="6.1.1.3" evidence="13"/>
<comment type="subcellular location">
    <subcellularLocation>
        <location evidence="13">Cytoplasm</location>
    </subcellularLocation>
</comment>
<dbReference type="Pfam" id="PF03129">
    <property type="entry name" value="HGTP_anticodon"/>
    <property type="match status" value="1"/>
</dbReference>
<dbReference type="FunFam" id="3.40.50.800:FF:000001">
    <property type="entry name" value="Threonine--tRNA ligase"/>
    <property type="match status" value="1"/>
</dbReference>
<comment type="catalytic activity">
    <reaction evidence="12 13">
        <text>tRNA(Thr) + L-threonine + ATP = L-threonyl-tRNA(Thr) + AMP + diphosphate + H(+)</text>
        <dbReference type="Rhea" id="RHEA:24624"/>
        <dbReference type="Rhea" id="RHEA-COMP:9670"/>
        <dbReference type="Rhea" id="RHEA-COMP:9704"/>
        <dbReference type="ChEBI" id="CHEBI:15378"/>
        <dbReference type="ChEBI" id="CHEBI:30616"/>
        <dbReference type="ChEBI" id="CHEBI:33019"/>
        <dbReference type="ChEBI" id="CHEBI:57926"/>
        <dbReference type="ChEBI" id="CHEBI:78442"/>
        <dbReference type="ChEBI" id="CHEBI:78534"/>
        <dbReference type="ChEBI" id="CHEBI:456215"/>
        <dbReference type="EC" id="6.1.1.3"/>
    </reaction>
</comment>
<dbReference type="STRING" id="1407055.NITUZ_30389"/>
<dbReference type="PANTHER" id="PTHR11451:SF44">
    <property type="entry name" value="THREONINE--TRNA LIGASE, CHLOROPLASTIC_MITOCHONDRIAL 2"/>
    <property type="match status" value="1"/>
</dbReference>
<comment type="cofactor">
    <cofactor evidence="13">
        <name>Zn(2+)</name>
        <dbReference type="ChEBI" id="CHEBI:29105"/>
    </cofactor>
    <text evidence="13">Binds 1 zinc ion per subunit.</text>
</comment>
<sequence>MALQWPQTFNSISSFLEIVRILQLHCDSIEYNPTKKEIKSAEEITPEPKKIEEVVVAFIAIEDGDDSEVARKAIAEITASMAKVGCNRLLLYPYAHLSSNLASPSIALSLLKEMESNANCEVSHAPFGWTKSYNIKVKGHPLAESSKVITKEGHEHEDGHTSEALKSESKIKSYWYIMTTDGIMHEIDNFDFTKHEKLEILSKYESAKKRSVDEPPPHVKLMKKMAIADYEPASDSGNMRFYPNGRLIKSLLERYVTDEVKNYGGLEVETPIMYDSHHPSMESYFNRFPARQYNINTEGKQLFLRFAACFGQFLMANDFQISYKNLPLKLYELTRYSFRREQSGELVGLRRLRAFTMPDCHAFCQDIPQAITEIRKRFDLSRSVLREIGITESDYEMAIRFTEEFYNEHKEIIVDLVKKMGKPVLVEMWKERFFYFVLKWEFNYVDNLGKASALSTDQIDVENGARYGIKFFDESNTPHHPIILHNSPSGAIERVVYALLEKAAFEQKEGKKPQLPLWLAPTQVRIIPLKEEFLKYCEDLADRLSSQNIRVDIDDRNESIGKRIRESETEWIRYSLVIGEKEINKKELAVRDRQSGNVKEIPFEEFVREIKEQTKDKPFTKLNLARHLSKRPQIMV</sequence>
<keyword evidence="8 13" id="KW-0067">ATP-binding</keyword>
<dbReference type="GO" id="GO:0004829">
    <property type="term" value="F:threonine-tRNA ligase activity"/>
    <property type="evidence" value="ECO:0007669"/>
    <property type="project" value="UniProtKB-UniRule"/>
</dbReference>
<evidence type="ECO:0000256" key="7">
    <source>
        <dbReference type="ARBA" id="ARBA00022833"/>
    </source>
</evidence>
<gene>
    <name evidence="13 15" type="primary">thrS</name>
    <name evidence="15" type="ORF">NITUZ_30389</name>
</gene>
<feature type="domain" description="Aminoacyl-transfer RNA synthetases class-II family profile" evidence="14">
    <location>
        <begin position="213"/>
        <end position="513"/>
    </location>
</feature>
<dbReference type="Gene3D" id="3.30.930.10">
    <property type="entry name" value="Bira Bifunctional Protein, Domain 2"/>
    <property type="match status" value="1"/>
</dbReference>
<dbReference type="CDD" id="cd00860">
    <property type="entry name" value="ThrRS_anticodon"/>
    <property type="match status" value="1"/>
</dbReference>
<comment type="caution">
    <text evidence="15">The sequence shown here is derived from an EMBL/GenBank/DDBJ whole genome shotgun (WGS) entry which is preliminary data.</text>
</comment>
<dbReference type="GO" id="GO:0005737">
    <property type="term" value="C:cytoplasm"/>
    <property type="evidence" value="ECO:0007669"/>
    <property type="project" value="UniProtKB-SubCell"/>
</dbReference>
<reference evidence="15 16" key="1">
    <citation type="journal article" date="2013" name="PLoS ONE">
        <title>Enrichment and Genome Sequence of the Group I.1a Ammonia-Oxidizing Archaeon ?Ca. Nitrosotenuis uzonensis? Representing a Clade Globally.</title>
        <authorList>
            <person name="Lebedeva E.V."/>
            <person name="Hatzenpichler R."/>
            <person name="Pelletier E."/>
            <person name="Schuster N."/>
            <person name="Hauzmayer S."/>
            <person name="Bulaev A."/>
            <person name="Grigor'eva N.V."/>
            <person name="Galushko A."/>
            <person name="Schmid M."/>
            <person name="Palatinszky M."/>
            <person name="Le Paslier D."/>
            <person name="Daims H."/>
            <person name="Wagner M."/>
        </authorList>
    </citation>
    <scope>NUCLEOTIDE SEQUENCE [LARGE SCALE GENOMIC DNA]</scope>
    <source>
        <strain evidence="15 16">N4</strain>
    </source>
</reference>
<dbReference type="InterPro" id="IPR047246">
    <property type="entry name" value="ThrRS_anticodon"/>
</dbReference>
<evidence type="ECO:0000256" key="13">
    <source>
        <dbReference type="HAMAP-Rule" id="MF_00184"/>
    </source>
</evidence>
<dbReference type="FunFam" id="3.30.930.10:FF:000076">
    <property type="entry name" value="Threonine--tRNA ligase"/>
    <property type="match status" value="1"/>
</dbReference>
<dbReference type="PRINTS" id="PR01047">
    <property type="entry name" value="TRNASYNTHTHR"/>
</dbReference>
<keyword evidence="2 13" id="KW-0963">Cytoplasm</keyword>
<dbReference type="InterPro" id="IPR004154">
    <property type="entry name" value="Anticodon-bd"/>
</dbReference>
<dbReference type="SUPFAM" id="SSF55681">
    <property type="entry name" value="Class II aaRS and biotin synthetases"/>
    <property type="match status" value="1"/>
</dbReference>
<dbReference type="InterPro" id="IPR015011">
    <property type="entry name" value="Threonyl-tRNA_syn_edit_dom_arc"/>
</dbReference>
<evidence type="ECO:0000256" key="6">
    <source>
        <dbReference type="ARBA" id="ARBA00022741"/>
    </source>
</evidence>
<organism evidence="15 16">
    <name type="scientific">Candidatus Nitrosotenuis uzonensis</name>
    <dbReference type="NCBI Taxonomy" id="1407055"/>
    <lineage>
        <taxon>Archaea</taxon>
        <taxon>Nitrososphaerota</taxon>
        <taxon>Candidatus Nitrosotenuis</taxon>
    </lineage>
</organism>
<keyword evidence="11 13" id="KW-0030">Aminoacyl-tRNA synthetase</keyword>
<dbReference type="InterPro" id="IPR045864">
    <property type="entry name" value="aa-tRNA-synth_II/BPL/LPL"/>
</dbReference>
<dbReference type="InterPro" id="IPR023509">
    <property type="entry name" value="DTD-like_sf"/>
</dbReference>
<dbReference type="GO" id="GO:0000049">
    <property type="term" value="F:tRNA binding"/>
    <property type="evidence" value="ECO:0007669"/>
    <property type="project" value="UniProtKB-KW"/>
</dbReference>
<dbReference type="PROSITE" id="PS50862">
    <property type="entry name" value="AA_TRNA_LIGASE_II"/>
    <property type="match status" value="1"/>
</dbReference>
<dbReference type="GO" id="GO:0008270">
    <property type="term" value="F:zinc ion binding"/>
    <property type="evidence" value="ECO:0007669"/>
    <property type="project" value="InterPro"/>
</dbReference>
<keyword evidence="9 13" id="KW-0694">RNA-binding</keyword>
<dbReference type="GO" id="GO:0006435">
    <property type="term" value="P:threonyl-tRNA aminoacylation"/>
    <property type="evidence" value="ECO:0007669"/>
    <property type="project" value="UniProtKB-UniRule"/>
</dbReference>
<evidence type="ECO:0000313" key="16">
    <source>
        <dbReference type="Proteomes" id="UP000018159"/>
    </source>
</evidence>
<comment type="subunit">
    <text evidence="13">Homodimer.</text>
</comment>
<dbReference type="HAMAP" id="MF_00184">
    <property type="entry name" value="Thr_tRNA_synth"/>
    <property type="match status" value="1"/>
</dbReference>
<dbReference type="NCBIfam" id="TIGR00418">
    <property type="entry name" value="thrS"/>
    <property type="match status" value="1"/>
</dbReference>
<feature type="binding site" evidence="13">
    <location>
        <position position="309"/>
    </location>
    <ligand>
        <name>Zn(2+)</name>
        <dbReference type="ChEBI" id="CHEBI:29105"/>
        <note>catalytic</note>
    </ligand>
</feature>
<dbReference type="PANTHER" id="PTHR11451">
    <property type="entry name" value="THREONINE-TRNA LIGASE"/>
    <property type="match status" value="1"/>
</dbReference>
<dbReference type="InterPro" id="IPR036621">
    <property type="entry name" value="Anticodon-bd_dom_sf"/>
</dbReference>
<comment type="similarity">
    <text evidence="1 13">Belongs to the class-II aminoacyl-tRNA synthetase family.</text>
</comment>
<dbReference type="Proteomes" id="UP000018159">
    <property type="component" value="Unassembled WGS sequence"/>
</dbReference>
<evidence type="ECO:0000256" key="2">
    <source>
        <dbReference type="ARBA" id="ARBA00022490"/>
    </source>
</evidence>
<proteinExistence type="inferred from homology"/>
<dbReference type="AlphaFoldDB" id="V6ASU0"/>
<evidence type="ECO:0000313" key="15">
    <source>
        <dbReference type="EMBL" id="CDI05697.1"/>
    </source>
</evidence>
<dbReference type="Pfam" id="PF00587">
    <property type="entry name" value="tRNA-synt_2b"/>
    <property type="match status" value="1"/>
</dbReference>
<evidence type="ECO:0000256" key="1">
    <source>
        <dbReference type="ARBA" id="ARBA00008226"/>
    </source>
</evidence>
<name>V6ASU0_9ARCH</name>
<dbReference type="GO" id="GO:0005524">
    <property type="term" value="F:ATP binding"/>
    <property type="evidence" value="ECO:0007669"/>
    <property type="project" value="UniProtKB-UniRule"/>
</dbReference>
<dbReference type="Gene3D" id="3.40.50.800">
    <property type="entry name" value="Anticodon-binding domain"/>
    <property type="match status" value="1"/>
</dbReference>
<dbReference type="Gene3D" id="3.50.80.10">
    <property type="entry name" value="D-tyrosyl-tRNA(Tyr) deacylase"/>
    <property type="match status" value="1"/>
</dbReference>
<keyword evidence="6 13" id="KW-0547">Nucleotide-binding</keyword>
<keyword evidence="5 13" id="KW-0479">Metal-binding</keyword>
<dbReference type="Pfam" id="PF08915">
    <property type="entry name" value="tRNA-Thr_ED"/>
    <property type="match status" value="1"/>
</dbReference>